<gene>
    <name evidence="1" type="ORF">D5086_026016</name>
</gene>
<sequence>MDKLAPFHHSPPLLQNHKPKPIRTHSPPSLSVALITTSSLETTPRPTHVPNLGSLNGFTADSKTLDSVKAMHAQMIKKGNKWNSDSMAKHLITSYLELGDCKSAAVVFFVGFARNYVMWNNFLEEFKSFGGDPSEVLEVFKELHCEGVVFDSRVISVVLKICASVMNLWLGLEVHASLIKRGFELDVYVRCALMNFYGRCWCVESANQVFHEPPNLDDLLWNEAILVNLKNERFVKALELFREMQFLTSKVNATTVLKILQACSKKGALNEGKQIHGYVLKLAMESNLSICNSLIIMYSRNGKIKLASRVFDSMKDHSLSSWNSIISSYTTLGYLNDAWNLFCKMERSGTKPDIITWNSMLSGNAIVSSYKEVLIILRRMQAAGFRPNPRSITSVLQAVIEPGLLNFGKEIHGYVIRNGLDYDAYVGTSLLDMYVKNDCLTSSQAIFDNMKNKNIVAWNSLISGLVAGYSMRGHTKEALALIHGIKISGLTPNVVSWTALISGCSQNGNYSESIEAFVQMQEEGIKPNSATISSLLRTCGGLSLLRKGKEIHCLSIRKGFIEDLYVATALIDTYNLLGRAGYLDEAWDFIQTMPIKPDASVWGAMLGSCRIHGNIEFAEIAAKELFKLEPYNSANYVLMLSLYAMSNRWEDVDRIKDLMDTRGIKPRQVWSWIQIDQRVHLFSAGGIPHQDEGEIYYELYQLVSELKKFGYLPDVNCVYQNIDEEEKQNSFPLFAVERFSSGMVFGFTILRQGSVLATTTGNNIGHSLFKSLPHYSVYSLLK</sequence>
<comment type="caution">
    <text evidence="1">The sequence shown here is derived from an EMBL/GenBank/DDBJ whole genome shotgun (WGS) entry which is preliminary data.</text>
</comment>
<accession>A0ACC4B0Q8</accession>
<dbReference type="Proteomes" id="UP000309997">
    <property type="component" value="Unassembled WGS sequence"/>
</dbReference>
<evidence type="ECO:0000313" key="2">
    <source>
        <dbReference type="Proteomes" id="UP000309997"/>
    </source>
</evidence>
<dbReference type="EMBL" id="RCHU02000014">
    <property type="protein sequence ID" value="KAL3572112.1"/>
    <property type="molecule type" value="Genomic_DNA"/>
</dbReference>
<organism evidence="1 2">
    <name type="scientific">Populus alba</name>
    <name type="common">White poplar</name>
    <dbReference type="NCBI Taxonomy" id="43335"/>
    <lineage>
        <taxon>Eukaryota</taxon>
        <taxon>Viridiplantae</taxon>
        <taxon>Streptophyta</taxon>
        <taxon>Embryophyta</taxon>
        <taxon>Tracheophyta</taxon>
        <taxon>Spermatophyta</taxon>
        <taxon>Magnoliopsida</taxon>
        <taxon>eudicotyledons</taxon>
        <taxon>Gunneridae</taxon>
        <taxon>Pentapetalae</taxon>
        <taxon>rosids</taxon>
        <taxon>fabids</taxon>
        <taxon>Malpighiales</taxon>
        <taxon>Salicaceae</taxon>
        <taxon>Saliceae</taxon>
        <taxon>Populus</taxon>
    </lineage>
</organism>
<reference evidence="1 2" key="1">
    <citation type="journal article" date="2024" name="Plant Biotechnol. J.">
        <title>Genome and CRISPR/Cas9 system of a widespread forest tree (Populus alba) in the world.</title>
        <authorList>
            <person name="Liu Y.J."/>
            <person name="Jiang P.F."/>
            <person name="Han X.M."/>
            <person name="Li X.Y."/>
            <person name="Wang H.M."/>
            <person name="Wang Y.J."/>
            <person name="Wang X.X."/>
            <person name="Zeng Q.Y."/>
        </authorList>
    </citation>
    <scope>NUCLEOTIDE SEQUENCE [LARGE SCALE GENOMIC DNA]</scope>
    <source>
        <strain evidence="2">cv. PAL-ZL1</strain>
    </source>
</reference>
<protein>
    <submittedName>
        <fullName evidence="1">Uncharacterized protein</fullName>
    </submittedName>
</protein>
<evidence type="ECO:0000313" key="1">
    <source>
        <dbReference type="EMBL" id="KAL3572112.1"/>
    </source>
</evidence>
<proteinExistence type="predicted"/>
<keyword evidence="2" id="KW-1185">Reference proteome</keyword>
<name>A0ACC4B0Q8_POPAL</name>